<evidence type="ECO:0000256" key="2">
    <source>
        <dbReference type="ARBA" id="ARBA00023002"/>
    </source>
</evidence>
<dbReference type="Gene3D" id="1.10.1040.10">
    <property type="entry name" value="N-(1-d-carboxylethyl)-l-norvaline Dehydrogenase, domain 2"/>
    <property type="match status" value="1"/>
</dbReference>
<dbReference type="Pfam" id="PF00725">
    <property type="entry name" value="3HCDH"/>
    <property type="match status" value="2"/>
</dbReference>
<dbReference type="PANTHER" id="PTHR48075:SF5">
    <property type="entry name" value="3-HYDROXYBUTYRYL-COA DEHYDROGENASE"/>
    <property type="match status" value="1"/>
</dbReference>
<dbReference type="Pfam" id="PF02737">
    <property type="entry name" value="3HCDH_N"/>
    <property type="match status" value="1"/>
</dbReference>
<dbReference type="Pfam" id="PF18321">
    <property type="entry name" value="3HCDH_RFF"/>
    <property type="match status" value="1"/>
</dbReference>
<dbReference type="Gene3D" id="3.40.50.720">
    <property type="entry name" value="NAD(P)-binding Rossmann-like Domain"/>
    <property type="match status" value="1"/>
</dbReference>
<evidence type="ECO:0000259" key="5">
    <source>
        <dbReference type="Pfam" id="PF18321"/>
    </source>
</evidence>
<feature type="domain" description="3-hydroxyacyl-CoA dehydrogenase C-terminal" evidence="3">
    <location>
        <begin position="192"/>
        <end position="289"/>
    </location>
</feature>
<feature type="domain" description="3-hydroxyacyl-CoA dehydrogenase C-terminal" evidence="3">
    <location>
        <begin position="437"/>
        <end position="520"/>
    </location>
</feature>
<reference evidence="6 7" key="1">
    <citation type="submission" date="2023-11" db="EMBL/GenBank/DDBJ databases">
        <title>MicrobeMod: A computational toolkit for identifying prokaryotic methylation and restriction-modification with nanopore sequencing.</title>
        <authorList>
            <person name="Crits-Christoph A."/>
            <person name="Kang S.C."/>
            <person name="Lee H."/>
            <person name="Ostrov N."/>
        </authorList>
    </citation>
    <scope>NUCLEOTIDE SEQUENCE [LARGE SCALE GENOMIC DNA]</scope>
    <source>
        <strain evidence="6 7">ATCC 25935</strain>
    </source>
</reference>
<dbReference type="PANTHER" id="PTHR48075">
    <property type="entry name" value="3-HYDROXYACYL-COA DEHYDROGENASE FAMILY PROTEIN"/>
    <property type="match status" value="1"/>
</dbReference>
<dbReference type="Proteomes" id="UP001326110">
    <property type="component" value="Chromosome"/>
</dbReference>
<keyword evidence="7" id="KW-1185">Reference proteome</keyword>
<dbReference type="InterPro" id="IPR006108">
    <property type="entry name" value="3HC_DH_C"/>
</dbReference>
<evidence type="ECO:0000313" key="6">
    <source>
        <dbReference type="EMBL" id="WQH03849.1"/>
    </source>
</evidence>
<dbReference type="EMBL" id="CP140152">
    <property type="protein sequence ID" value="WQH03849.1"/>
    <property type="molecule type" value="Genomic_DNA"/>
</dbReference>
<dbReference type="InterPro" id="IPR006176">
    <property type="entry name" value="3-OHacyl-CoA_DH_NAD-bd"/>
</dbReference>
<dbReference type="InterPro" id="IPR036291">
    <property type="entry name" value="NAD(P)-bd_dom_sf"/>
</dbReference>
<dbReference type="Gene3D" id="1.10.1040.50">
    <property type="match status" value="1"/>
</dbReference>
<comment type="similarity">
    <text evidence="1">Belongs to the 3-hydroxyacyl-CoA dehydrogenase family.</text>
</comment>
<keyword evidence="2" id="KW-0560">Oxidoreductase</keyword>
<feature type="domain" description="3-hydroxybutyryl-CoA dehydrogenase reduced Rossmann-fold" evidence="5">
    <location>
        <begin position="367"/>
        <end position="436"/>
    </location>
</feature>
<dbReference type="NCBIfam" id="NF006124">
    <property type="entry name" value="PRK08268.1"/>
    <property type="match status" value="1"/>
</dbReference>
<dbReference type="InterPro" id="IPR013328">
    <property type="entry name" value="6PGD_dom2"/>
</dbReference>
<evidence type="ECO:0000259" key="3">
    <source>
        <dbReference type="Pfam" id="PF00725"/>
    </source>
</evidence>
<dbReference type="SUPFAM" id="SSF51735">
    <property type="entry name" value="NAD(P)-binding Rossmann-fold domains"/>
    <property type="match status" value="1"/>
</dbReference>
<evidence type="ECO:0000256" key="1">
    <source>
        <dbReference type="ARBA" id="ARBA00009463"/>
    </source>
</evidence>
<dbReference type="GeneID" id="43164820"/>
<proteinExistence type="inferred from homology"/>
<dbReference type="InterPro" id="IPR011967">
    <property type="entry name" value="3-OHacyl-CoA_DH_PaaH"/>
</dbReference>
<evidence type="ECO:0000313" key="7">
    <source>
        <dbReference type="Proteomes" id="UP001326110"/>
    </source>
</evidence>
<gene>
    <name evidence="6" type="primary">paaH</name>
    <name evidence="6" type="ORF">SR858_22790</name>
</gene>
<dbReference type="NCBIfam" id="TIGR02279">
    <property type="entry name" value="PaaC-3OHAcCoADH"/>
    <property type="match status" value="1"/>
</dbReference>
<organism evidence="6 7">
    <name type="scientific">Duganella zoogloeoides</name>
    <dbReference type="NCBI Taxonomy" id="75659"/>
    <lineage>
        <taxon>Bacteria</taxon>
        <taxon>Pseudomonadati</taxon>
        <taxon>Pseudomonadota</taxon>
        <taxon>Betaproteobacteria</taxon>
        <taxon>Burkholderiales</taxon>
        <taxon>Oxalobacteraceae</taxon>
        <taxon>Telluria group</taxon>
        <taxon>Duganella</taxon>
    </lineage>
</organism>
<dbReference type="RefSeq" id="WP_019923195.1">
    <property type="nucleotide sequence ID" value="NZ_CP140152.1"/>
</dbReference>
<dbReference type="InterPro" id="IPR041040">
    <property type="entry name" value="3HCDH_RFF"/>
</dbReference>
<accession>A0ABZ0XW03</accession>
<sequence>MTALSQDRVVAVIGSGAMGAGIAQVAAVAGYTVKLYDSRPEPVAKAMSDIALALNKLVARQRMSPVDAAASLARLQPALTLDDIAAAKPGLVVEAIVENLDAKRALFAQLESLVDDGCILATNTSSISVTAIGAKLRAPGRLVGMHFFNPVPLMALVEVISGLATDSGIAQTVHDTAAAWGKHPVHARSTPGFIVNRVARPYYAEGWRLMAEGAADAATIDAVLRDAGGFRMGPFELMDLIGHDVNFAVTQSVFEAYFNDPRFTPSVLQQELVNAGFLGRKAGRGCYRYGDGAVNEPAQQEAPQPVPAFVSYTRDAGALAAAMHPHGGAVTDALAQRLRTAGIEVAHRKVEKSVDDAPAFHCNGAAVYLTDGRSATQRAAVNQHPDTVLVDLAFDYASAARIAIACADQCAPEAYQAVVGLLQAAGFTVTRLDDVPGMSVMRTVAMLANEAADAVNQGVCSADGADVAMQKGVNYPRGPLAWADAIGVDHVVAVLNNLAASYGEDRYRVSPLLRRKHAAGATIHA</sequence>
<dbReference type="PROSITE" id="PS00067">
    <property type="entry name" value="3HCDH"/>
    <property type="match status" value="1"/>
</dbReference>
<protein>
    <submittedName>
        <fullName evidence="6">3-hydroxyacyl-CoA dehydrogenase PaaH</fullName>
    </submittedName>
</protein>
<name>A0ABZ0XW03_9BURK</name>
<feature type="domain" description="3-hydroxyacyl-CoA dehydrogenase NAD binding" evidence="4">
    <location>
        <begin position="10"/>
        <end position="188"/>
    </location>
</feature>
<dbReference type="InterPro" id="IPR008927">
    <property type="entry name" value="6-PGluconate_DH-like_C_sf"/>
</dbReference>
<evidence type="ECO:0000259" key="4">
    <source>
        <dbReference type="Pfam" id="PF02737"/>
    </source>
</evidence>
<dbReference type="InterPro" id="IPR006180">
    <property type="entry name" value="3-OHacyl-CoA_DH_CS"/>
</dbReference>
<dbReference type="SUPFAM" id="SSF48179">
    <property type="entry name" value="6-phosphogluconate dehydrogenase C-terminal domain-like"/>
    <property type="match status" value="2"/>
</dbReference>